<evidence type="ECO:0000313" key="3">
    <source>
        <dbReference type="Proteomes" id="UP000011991"/>
    </source>
</evidence>
<keyword evidence="1" id="KW-0472">Membrane</keyword>
<reference evidence="2 3" key="1">
    <citation type="journal article" date="2013" name="Mar. Genomics">
        <title>Expression of sulfatases in Rhodopirellula baltica and the diversity of sulfatases in the genus Rhodopirellula.</title>
        <authorList>
            <person name="Wegner C.E."/>
            <person name="Richter-Heitmann T."/>
            <person name="Klindworth A."/>
            <person name="Klockow C."/>
            <person name="Richter M."/>
            <person name="Achstetter T."/>
            <person name="Glockner F.O."/>
            <person name="Harder J."/>
        </authorList>
    </citation>
    <scope>NUCLEOTIDE SEQUENCE [LARGE SCALE GENOMIC DNA]</scope>
    <source>
        <strain evidence="2 3">SM1</strain>
    </source>
</reference>
<feature type="transmembrane region" description="Helical" evidence="1">
    <location>
        <begin position="249"/>
        <end position="271"/>
    </location>
</feature>
<accession>M5RY59</accession>
<evidence type="ECO:0000256" key="1">
    <source>
        <dbReference type="SAM" id="Phobius"/>
    </source>
</evidence>
<name>M5RY59_9BACT</name>
<comment type="caution">
    <text evidence="2">The sequence shown here is derived from an EMBL/GenBank/DDBJ whole genome shotgun (WGS) entry which is preliminary data.</text>
</comment>
<dbReference type="EMBL" id="ANOG01000604">
    <property type="protein sequence ID" value="EMI18859.1"/>
    <property type="molecule type" value="Genomic_DNA"/>
</dbReference>
<feature type="transmembrane region" description="Helical" evidence="1">
    <location>
        <begin position="14"/>
        <end position="32"/>
    </location>
</feature>
<proteinExistence type="predicted"/>
<feature type="transmembrane region" description="Helical" evidence="1">
    <location>
        <begin position="219"/>
        <end position="237"/>
    </location>
</feature>
<feature type="transmembrane region" description="Helical" evidence="1">
    <location>
        <begin position="162"/>
        <end position="186"/>
    </location>
</feature>
<gene>
    <name evidence="2" type="ORF">RMSM_04209</name>
</gene>
<dbReference type="PATRIC" id="fig|1265738.3.peg.4213"/>
<feature type="transmembrane region" description="Helical" evidence="1">
    <location>
        <begin position="124"/>
        <end position="142"/>
    </location>
</feature>
<evidence type="ECO:0000313" key="2">
    <source>
        <dbReference type="EMBL" id="EMI18859.1"/>
    </source>
</evidence>
<keyword evidence="1" id="KW-1133">Transmembrane helix</keyword>
<dbReference type="AlphaFoldDB" id="M5RY59"/>
<keyword evidence="1" id="KW-0812">Transmembrane</keyword>
<feature type="transmembrane region" description="Helical" evidence="1">
    <location>
        <begin position="278"/>
        <end position="296"/>
    </location>
</feature>
<dbReference type="Proteomes" id="UP000011991">
    <property type="component" value="Unassembled WGS sequence"/>
</dbReference>
<organism evidence="2 3">
    <name type="scientific">Rhodopirellula maiorica SM1</name>
    <dbReference type="NCBI Taxonomy" id="1265738"/>
    <lineage>
        <taxon>Bacteria</taxon>
        <taxon>Pseudomonadati</taxon>
        <taxon>Planctomycetota</taxon>
        <taxon>Planctomycetia</taxon>
        <taxon>Pirellulales</taxon>
        <taxon>Pirellulaceae</taxon>
        <taxon>Novipirellula</taxon>
    </lineage>
</organism>
<keyword evidence="3" id="KW-1185">Reference proteome</keyword>
<feature type="transmembrane region" description="Helical" evidence="1">
    <location>
        <begin position="53"/>
        <end position="72"/>
    </location>
</feature>
<protein>
    <submittedName>
        <fullName evidence="2">Membrane protein</fullName>
    </submittedName>
</protein>
<dbReference type="RefSeq" id="WP_008699869.1">
    <property type="nucleotide sequence ID" value="NZ_ANOG01000604.1"/>
</dbReference>
<sequence>MIVYRIPVFLKQSLGRHLLTVLAVMAFLLVGVSVDQIRELIMDVFAVRGVIRWMTFALAVWGVVLIGYFLLISPDETVVDRTLRRVPSGVRRLLQCPFRVLVVTPSQGLYWIARLGRRLSGSGWAVLVNLPMAGLGFWLAMSCPLSPSWLSSIDSVWPLPGGFIRMLGLFAAMVAFWLGAGTWVGADRVLDGPDQNGEAGGADETVQRRVRVWRRTGEVLSILLVSTLLLESVWVAVELTDTFEMSVYTVWAFLMLGFAGTLLAALLDFLYRNTYWPWRLIACLVLVLVVSLTSHVELGPTDVPDVAAQLRSEEPVDWVDASLRRLRRRPSNHRYSQWGWFTGSFSCGLVAGTH</sequence>